<evidence type="ECO:0000313" key="5">
    <source>
        <dbReference type="Proteomes" id="UP000053573"/>
    </source>
</evidence>
<keyword evidence="5" id="KW-1185">Reference proteome</keyword>
<protein>
    <recommendedName>
        <fullName evidence="3">Rhodopsin domain-containing protein</fullName>
    </recommendedName>
</protein>
<keyword evidence="2" id="KW-0812">Transmembrane</keyword>
<proteinExistence type="predicted"/>
<dbReference type="Proteomes" id="UP000053573">
    <property type="component" value="Unassembled WGS sequence"/>
</dbReference>
<feature type="transmembrane region" description="Helical" evidence="2">
    <location>
        <begin position="55"/>
        <end position="82"/>
    </location>
</feature>
<sequence>MEQQEEVLTPPFLKVTPHDHGAWVIMSSCLLLILTVIVVLVTLISRARVLRKLVLCDMLLSIATILMFAETICINFACSHGLGRHRSALSDKLFQSFSKFFYASQILAIASLACSKAALALLIIYIKPLRAVLYACRSLLGVIAAWGIAGVVALAAQCDAPRPWDFSEGRCVDQQALYIGLGALSIITDVALVILPFFLVFQVQLPTRKRLTIVSFFCIRILVPIFTIFCLTSQNQYFDAKPHDKTWHAVHPTIWAQATLCISIITACIPSLKRVMADLQTGLMAGRVTEFLELSISGGSYSATASQANNSGLKTTAQPKQALKNMYGAGTIDENGGEALHAGEKRGHRARKGYMNSILRGRGGGPNNNNYNNNNDQSLDGGRAGKNEETTKQAKSGQEEEQTTNPNNAIMQTIGYEVQYDKEGEQRVSNDQLCGGADHLHHAVSSQQ</sequence>
<feature type="compositionally biased region" description="Basic and acidic residues" evidence="1">
    <location>
        <begin position="383"/>
        <end position="392"/>
    </location>
</feature>
<dbReference type="EMBL" id="LDEV01002263">
    <property type="protein sequence ID" value="KLJ09784.1"/>
    <property type="molecule type" value="Genomic_DNA"/>
</dbReference>
<dbReference type="PANTHER" id="PTHR38794">
    <property type="entry name" value="INTEGRAL MEMBRANE PROTEIN"/>
    <property type="match status" value="1"/>
</dbReference>
<dbReference type="OrthoDB" id="3918601at2759"/>
<keyword evidence="2" id="KW-1133">Transmembrane helix</keyword>
<organism evidence="4 5">
    <name type="scientific">Blastomyces silverae</name>
    <dbReference type="NCBI Taxonomy" id="2060906"/>
    <lineage>
        <taxon>Eukaryota</taxon>
        <taxon>Fungi</taxon>
        <taxon>Dikarya</taxon>
        <taxon>Ascomycota</taxon>
        <taxon>Pezizomycotina</taxon>
        <taxon>Eurotiomycetes</taxon>
        <taxon>Eurotiomycetidae</taxon>
        <taxon>Onygenales</taxon>
        <taxon>Ajellomycetaceae</taxon>
        <taxon>Blastomyces</taxon>
    </lineage>
</organism>
<evidence type="ECO:0000259" key="3">
    <source>
        <dbReference type="Pfam" id="PF20684"/>
    </source>
</evidence>
<gene>
    <name evidence="4" type="ORF">EMPG_14790</name>
</gene>
<feature type="transmembrane region" description="Helical" evidence="2">
    <location>
        <begin position="254"/>
        <end position="272"/>
    </location>
</feature>
<dbReference type="Pfam" id="PF20684">
    <property type="entry name" value="Fung_rhodopsin"/>
    <property type="match status" value="1"/>
</dbReference>
<dbReference type="PANTHER" id="PTHR38794:SF3">
    <property type="entry name" value="INTEGRAL MEMBRANE PROTEIN"/>
    <property type="match status" value="1"/>
</dbReference>
<feature type="domain" description="Rhodopsin" evidence="3">
    <location>
        <begin position="43"/>
        <end position="276"/>
    </location>
</feature>
<name>A0A0H1BE78_9EURO</name>
<feature type="transmembrane region" description="Helical" evidence="2">
    <location>
        <begin position="176"/>
        <end position="201"/>
    </location>
</feature>
<evidence type="ECO:0000256" key="2">
    <source>
        <dbReference type="SAM" id="Phobius"/>
    </source>
</evidence>
<evidence type="ECO:0000313" key="4">
    <source>
        <dbReference type="EMBL" id="KLJ09784.1"/>
    </source>
</evidence>
<dbReference type="AlphaFoldDB" id="A0A0H1BE78"/>
<feature type="transmembrane region" description="Helical" evidence="2">
    <location>
        <begin position="102"/>
        <end position="126"/>
    </location>
</feature>
<feature type="transmembrane region" description="Helical" evidence="2">
    <location>
        <begin position="213"/>
        <end position="234"/>
    </location>
</feature>
<dbReference type="STRING" id="2060906.A0A0H1BE78"/>
<accession>A0A0H1BE78</accession>
<reference evidence="5" key="1">
    <citation type="journal article" date="2015" name="PLoS Genet.">
        <title>The dynamic genome and transcriptome of the human fungal pathogen Blastomyces and close relative Emmonsia.</title>
        <authorList>
            <person name="Munoz J.F."/>
            <person name="Gauthier G.M."/>
            <person name="Desjardins C.A."/>
            <person name="Gallo J.E."/>
            <person name="Holder J."/>
            <person name="Sullivan T.D."/>
            <person name="Marty A.J."/>
            <person name="Carmen J.C."/>
            <person name="Chen Z."/>
            <person name="Ding L."/>
            <person name="Gujja S."/>
            <person name="Magrini V."/>
            <person name="Misas E."/>
            <person name="Mitreva M."/>
            <person name="Priest M."/>
            <person name="Saif S."/>
            <person name="Whiston E.A."/>
            <person name="Young S."/>
            <person name="Zeng Q."/>
            <person name="Goldman W.E."/>
            <person name="Mardis E.R."/>
            <person name="Taylor J.W."/>
            <person name="McEwen J.G."/>
            <person name="Clay O.K."/>
            <person name="Klein B.S."/>
            <person name="Cuomo C.A."/>
        </authorList>
    </citation>
    <scope>NUCLEOTIDE SEQUENCE [LARGE SCALE GENOMIC DNA]</scope>
    <source>
        <strain evidence="5">UAMH 139</strain>
    </source>
</reference>
<evidence type="ECO:0000256" key="1">
    <source>
        <dbReference type="SAM" id="MobiDB-lite"/>
    </source>
</evidence>
<feature type="region of interest" description="Disordered" evidence="1">
    <location>
        <begin position="356"/>
        <end position="409"/>
    </location>
</feature>
<dbReference type="InterPro" id="IPR049326">
    <property type="entry name" value="Rhodopsin_dom_fungi"/>
</dbReference>
<keyword evidence="2" id="KW-0472">Membrane</keyword>
<feature type="transmembrane region" description="Helical" evidence="2">
    <location>
        <begin position="20"/>
        <end position="43"/>
    </location>
</feature>
<feature type="transmembrane region" description="Helical" evidence="2">
    <location>
        <begin position="138"/>
        <end position="156"/>
    </location>
</feature>
<comment type="caution">
    <text evidence="4">The sequence shown here is derived from an EMBL/GenBank/DDBJ whole genome shotgun (WGS) entry which is preliminary data.</text>
</comment>